<dbReference type="SMART" id="SM00388">
    <property type="entry name" value="HisKA"/>
    <property type="match status" value="1"/>
</dbReference>
<evidence type="ECO:0000256" key="1">
    <source>
        <dbReference type="ARBA" id="ARBA00000085"/>
    </source>
</evidence>
<evidence type="ECO:0000256" key="4">
    <source>
        <dbReference type="ARBA" id="ARBA00022679"/>
    </source>
</evidence>
<dbReference type="EC" id="2.7.13.3" evidence="2"/>
<dbReference type="Pfam" id="PF02518">
    <property type="entry name" value="HATPase_c"/>
    <property type="match status" value="1"/>
</dbReference>
<comment type="catalytic activity">
    <reaction evidence="1">
        <text>ATP + protein L-histidine = ADP + protein N-phospho-L-histidine.</text>
        <dbReference type="EC" id="2.7.13.3"/>
    </reaction>
</comment>
<evidence type="ECO:0000313" key="9">
    <source>
        <dbReference type="Proteomes" id="UP001611383"/>
    </source>
</evidence>
<dbReference type="SUPFAM" id="SSF55874">
    <property type="entry name" value="ATPase domain of HSP90 chaperone/DNA topoisomerase II/histidine kinase"/>
    <property type="match status" value="1"/>
</dbReference>
<dbReference type="CDD" id="cd00082">
    <property type="entry name" value="HisKA"/>
    <property type="match status" value="1"/>
</dbReference>
<dbReference type="PRINTS" id="PR00344">
    <property type="entry name" value="BCTRLSENSOR"/>
</dbReference>
<sequence length="380" mass="42146">MRHRVPRAPSVFAVRVERETGVSEQPGQERVLDFLAVPTLRVEEGTARVLFANAAARQFPFILEVTGRSTLVNQEGSPLPSEQHPVKRAARGEPLEGVLFRWARPEGERTFVVHARLDRSCSPGVVTMSFQDVTQWLRAESDLLRALGARDTFLSVASHELKSPITVLQLVLERLQRGAHREGSLPGSVLAERLEPALRQVRRLGVLVQNLLDVSRARNNRFVLDRERFELGGLVREVGERFVEQARQVGSELTVEDCPQVEVHWDRLRVEQALSNLITNAIKYGAGGPITVRAEARDGAVSLRVEDRGIGVPEGDRERIFNPFERAASGHRVESLGLGLYIVREIARAHGGSVGVMGRDGGGSCFTLRLPLEVTEGEYE</sequence>
<dbReference type="GO" id="GO:0016301">
    <property type="term" value="F:kinase activity"/>
    <property type="evidence" value="ECO:0007669"/>
    <property type="project" value="UniProtKB-KW"/>
</dbReference>
<dbReference type="InterPro" id="IPR004358">
    <property type="entry name" value="Sig_transdc_His_kin-like_C"/>
</dbReference>
<keyword evidence="6" id="KW-0902">Two-component regulatory system</keyword>
<dbReference type="SUPFAM" id="SSF47384">
    <property type="entry name" value="Homodimeric domain of signal transducing histidine kinase"/>
    <property type="match status" value="1"/>
</dbReference>
<evidence type="ECO:0000256" key="5">
    <source>
        <dbReference type="ARBA" id="ARBA00022777"/>
    </source>
</evidence>
<keyword evidence="9" id="KW-1185">Reference proteome</keyword>
<dbReference type="Gene3D" id="1.10.287.130">
    <property type="match status" value="1"/>
</dbReference>
<feature type="domain" description="Histidine kinase" evidence="7">
    <location>
        <begin position="156"/>
        <end position="374"/>
    </location>
</feature>
<name>A0ABY9X500_9BACT</name>
<proteinExistence type="predicted"/>
<organism evidence="8 9">
    <name type="scientific">Archangium minus</name>
    <dbReference type="NCBI Taxonomy" id="83450"/>
    <lineage>
        <taxon>Bacteria</taxon>
        <taxon>Pseudomonadati</taxon>
        <taxon>Myxococcota</taxon>
        <taxon>Myxococcia</taxon>
        <taxon>Myxococcales</taxon>
        <taxon>Cystobacterineae</taxon>
        <taxon>Archangiaceae</taxon>
        <taxon>Archangium</taxon>
    </lineage>
</organism>
<dbReference type="Gene3D" id="3.30.565.10">
    <property type="entry name" value="Histidine kinase-like ATPase, C-terminal domain"/>
    <property type="match status" value="1"/>
</dbReference>
<protein>
    <recommendedName>
        <fullName evidence="2">histidine kinase</fullName>
        <ecNumber evidence="2">2.7.13.3</ecNumber>
    </recommendedName>
</protein>
<evidence type="ECO:0000259" key="7">
    <source>
        <dbReference type="PROSITE" id="PS50109"/>
    </source>
</evidence>
<accession>A0ABY9X500</accession>
<dbReference type="SMART" id="SM00387">
    <property type="entry name" value="HATPase_c"/>
    <property type="match status" value="1"/>
</dbReference>
<gene>
    <name evidence="8" type="ORF">F0U60_44635</name>
</gene>
<dbReference type="InterPro" id="IPR036097">
    <property type="entry name" value="HisK_dim/P_sf"/>
</dbReference>
<evidence type="ECO:0000256" key="2">
    <source>
        <dbReference type="ARBA" id="ARBA00012438"/>
    </source>
</evidence>
<dbReference type="InterPro" id="IPR005467">
    <property type="entry name" value="His_kinase_dom"/>
</dbReference>
<reference evidence="8 9" key="1">
    <citation type="submission" date="2019-08" db="EMBL/GenBank/DDBJ databases">
        <title>Archangium and Cystobacter genomes.</title>
        <authorList>
            <person name="Chen I.-C.K."/>
            <person name="Wielgoss S."/>
        </authorList>
    </citation>
    <scope>NUCLEOTIDE SEQUENCE [LARGE SCALE GENOMIC DNA]</scope>
    <source>
        <strain evidence="8 9">Cbm 6</strain>
    </source>
</reference>
<keyword evidence="5 8" id="KW-0418">Kinase</keyword>
<keyword evidence="3" id="KW-0597">Phosphoprotein</keyword>
<keyword evidence="4" id="KW-0808">Transferase</keyword>
<evidence type="ECO:0000256" key="3">
    <source>
        <dbReference type="ARBA" id="ARBA00022553"/>
    </source>
</evidence>
<dbReference type="InterPro" id="IPR003661">
    <property type="entry name" value="HisK_dim/P_dom"/>
</dbReference>
<dbReference type="InterPro" id="IPR003594">
    <property type="entry name" value="HATPase_dom"/>
</dbReference>
<dbReference type="Pfam" id="PF00512">
    <property type="entry name" value="HisKA"/>
    <property type="match status" value="1"/>
</dbReference>
<evidence type="ECO:0000256" key="6">
    <source>
        <dbReference type="ARBA" id="ARBA00023012"/>
    </source>
</evidence>
<dbReference type="PANTHER" id="PTHR43711">
    <property type="entry name" value="TWO-COMPONENT HISTIDINE KINASE"/>
    <property type="match status" value="1"/>
</dbReference>
<dbReference type="CDD" id="cd00075">
    <property type="entry name" value="HATPase"/>
    <property type="match status" value="1"/>
</dbReference>
<dbReference type="Proteomes" id="UP001611383">
    <property type="component" value="Chromosome"/>
</dbReference>
<dbReference type="InterPro" id="IPR050736">
    <property type="entry name" value="Sensor_HK_Regulatory"/>
</dbReference>
<dbReference type="EMBL" id="CP043494">
    <property type="protein sequence ID" value="WNG50435.1"/>
    <property type="molecule type" value="Genomic_DNA"/>
</dbReference>
<dbReference type="PROSITE" id="PS50109">
    <property type="entry name" value="HIS_KIN"/>
    <property type="match status" value="1"/>
</dbReference>
<evidence type="ECO:0000313" key="8">
    <source>
        <dbReference type="EMBL" id="WNG50435.1"/>
    </source>
</evidence>
<dbReference type="PANTHER" id="PTHR43711:SF1">
    <property type="entry name" value="HISTIDINE KINASE 1"/>
    <property type="match status" value="1"/>
</dbReference>
<dbReference type="InterPro" id="IPR036890">
    <property type="entry name" value="HATPase_C_sf"/>
</dbReference>